<sequence length="256" mass="29324">MPSHIGPVLGRSSYIDDIAHGAKTWDQLCEDLDTLLYRLRYWNISVSLPKREFGKRSIPYLSHEISAEVTRATPKVAKGVMDLPFPKSHKGVLSFLGSLNYYHKFVEDFPVVAAVVYELSEDQIRQGRDLSRAHESFELLKRKIVATPMLRHPDIQKPFVIIPHANRWAACGVVGQEHGGKIQPVRYTGRVLNDAELRYHIAEKEVITILRALQVFRTILEGRRRIIYTRYPVLKWMIQSNSADGRCVPWGVTLSH</sequence>
<dbReference type="SUPFAM" id="SSF56672">
    <property type="entry name" value="DNA/RNA polymerases"/>
    <property type="match status" value="1"/>
</dbReference>
<dbReference type="InterPro" id="IPR043128">
    <property type="entry name" value="Rev_trsase/Diguanyl_cyclase"/>
</dbReference>
<accession>A0A225VLJ8</accession>
<evidence type="ECO:0000256" key="6">
    <source>
        <dbReference type="ARBA" id="ARBA00022918"/>
    </source>
</evidence>
<dbReference type="Gene3D" id="3.30.70.270">
    <property type="match status" value="2"/>
</dbReference>
<comment type="caution">
    <text evidence="8">The sequence shown here is derived from an EMBL/GenBank/DDBJ whole genome shotgun (WGS) entry which is preliminary data.</text>
</comment>
<keyword evidence="6 8" id="KW-0695">RNA-directed DNA polymerase</keyword>
<keyword evidence="2" id="KW-0548">Nucleotidyltransferase</keyword>
<dbReference type="GO" id="GO:0016787">
    <property type="term" value="F:hydrolase activity"/>
    <property type="evidence" value="ECO:0007669"/>
    <property type="project" value="UniProtKB-KW"/>
</dbReference>
<evidence type="ECO:0000256" key="2">
    <source>
        <dbReference type="ARBA" id="ARBA00022695"/>
    </source>
</evidence>
<evidence type="ECO:0000259" key="7">
    <source>
        <dbReference type="Pfam" id="PF17917"/>
    </source>
</evidence>
<dbReference type="InterPro" id="IPR041373">
    <property type="entry name" value="RT_RNaseH"/>
</dbReference>
<evidence type="ECO:0000256" key="4">
    <source>
        <dbReference type="ARBA" id="ARBA00022759"/>
    </source>
</evidence>
<dbReference type="Proteomes" id="UP000198211">
    <property type="component" value="Unassembled WGS sequence"/>
</dbReference>
<dbReference type="InterPro" id="IPR043502">
    <property type="entry name" value="DNA/RNA_pol_sf"/>
</dbReference>
<dbReference type="PANTHER" id="PTHR37984">
    <property type="entry name" value="PROTEIN CBG26694"/>
    <property type="match status" value="1"/>
</dbReference>
<evidence type="ECO:0000256" key="1">
    <source>
        <dbReference type="ARBA" id="ARBA00022679"/>
    </source>
</evidence>
<gene>
    <name evidence="8" type="ORF">PHMEG_00021951</name>
</gene>
<keyword evidence="9" id="KW-1185">Reference proteome</keyword>
<reference evidence="9" key="1">
    <citation type="submission" date="2017-03" db="EMBL/GenBank/DDBJ databases">
        <title>Phytopthora megakarya and P. palmivora, two closely related causual agents of cacao black pod achieved similar genome size and gene model numbers by different mechanisms.</title>
        <authorList>
            <person name="Ali S."/>
            <person name="Shao J."/>
            <person name="Larry D.J."/>
            <person name="Kronmiller B."/>
            <person name="Shen D."/>
            <person name="Strem M.D."/>
            <person name="Melnick R.L."/>
            <person name="Guiltinan M.J."/>
            <person name="Tyler B.M."/>
            <person name="Meinhardt L.W."/>
            <person name="Bailey B.A."/>
        </authorList>
    </citation>
    <scope>NUCLEOTIDE SEQUENCE [LARGE SCALE GENOMIC DNA]</scope>
    <source>
        <strain evidence="9">zdho120</strain>
    </source>
</reference>
<evidence type="ECO:0000313" key="8">
    <source>
        <dbReference type="EMBL" id="OWZ05879.1"/>
    </source>
</evidence>
<keyword evidence="5" id="KW-0378">Hydrolase</keyword>
<name>A0A225VLJ8_9STRA</name>
<dbReference type="GO" id="GO:0003964">
    <property type="term" value="F:RNA-directed DNA polymerase activity"/>
    <property type="evidence" value="ECO:0007669"/>
    <property type="project" value="UniProtKB-KW"/>
</dbReference>
<keyword evidence="1" id="KW-0808">Transferase</keyword>
<evidence type="ECO:0000313" key="9">
    <source>
        <dbReference type="Proteomes" id="UP000198211"/>
    </source>
</evidence>
<evidence type="ECO:0000256" key="5">
    <source>
        <dbReference type="ARBA" id="ARBA00022801"/>
    </source>
</evidence>
<keyword evidence="3" id="KW-0540">Nuclease</keyword>
<feature type="domain" description="Reverse transcriptase RNase H-like" evidence="7">
    <location>
        <begin position="154"/>
        <end position="255"/>
    </location>
</feature>
<proteinExistence type="predicted"/>
<dbReference type="OrthoDB" id="115144at2759"/>
<dbReference type="InterPro" id="IPR050951">
    <property type="entry name" value="Retrovirus_Pol_polyprotein"/>
</dbReference>
<dbReference type="Pfam" id="PF17917">
    <property type="entry name" value="RT_RNaseH"/>
    <property type="match status" value="1"/>
</dbReference>
<evidence type="ECO:0000256" key="3">
    <source>
        <dbReference type="ARBA" id="ARBA00022722"/>
    </source>
</evidence>
<organism evidence="8 9">
    <name type="scientific">Phytophthora megakarya</name>
    <dbReference type="NCBI Taxonomy" id="4795"/>
    <lineage>
        <taxon>Eukaryota</taxon>
        <taxon>Sar</taxon>
        <taxon>Stramenopiles</taxon>
        <taxon>Oomycota</taxon>
        <taxon>Peronosporomycetes</taxon>
        <taxon>Peronosporales</taxon>
        <taxon>Peronosporaceae</taxon>
        <taxon>Phytophthora</taxon>
    </lineage>
</organism>
<dbReference type="GO" id="GO:0004519">
    <property type="term" value="F:endonuclease activity"/>
    <property type="evidence" value="ECO:0007669"/>
    <property type="project" value="UniProtKB-KW"/>
</dbReference>
<dbReference type="STRING" id="4795.A0A225VLJ8"/>
<protein>
    <submittedName>
        <fullName evidence="8">Reverse transcriptase</fullName>
    </submittedName>
</protein>
<dbReference type="EMBL" id="NBNE01004216">
    <property type="protein sequence ID" value="OWZ05879.1"/>
    <property type="molecule type" value="Genomic_DNA"/>
</dbReference>
<dbReference type="PANTHER" id="PTHR37984:SF5">
    <property type="entry name" value="PROTEIN NYNRIN-LIKE"/>
    <property type="match status" value="1"/>
</dbReference>
<dbReference type="AlphaFoldDB" id="A0A225VLJ8"/>
<keyword evidence="4" id="KW-0255">Endonuclease</keyword>